<comment type="caution">
    <text evidence="2">The sequence shown here is derived from an EMBL/GenBank/DDBJ whole genome shotgun (WGS) entry which is preliminary data.</text>
</comment>
<organism evidence="2 3">
    <name type="scientific">Rhodococcus indonesiensis</name>
    <dbReference type="NCBI Taxonomy" id="3055869"/>
    <lineage>
        <taxon>Bacteria</taxon>
        <taxon>Bacillati</taxon>
        <taxon>Actinomycetota</taxon>
        <taxon>Actinomycetes</taxon>
        <taxon>Mycobacteriales</taxon>
        <taxon>Nocardiaceae</taxon>
        <taxon>Rhodococcus</taxon>
    </lineage>
</organism>
<dbReference type="EMBL" id="JAUBOF010000004">
    <property type="protein sequence ID" value="MDM7487092.1"/>
    <property type="molecule type" value="Genomic_DNA"/>
</dbReference>
<dbReference type="Proteomes" id="UP001233164">
    <property type="component" value="Unassembled WGS sequence"/>
</dbReference>
<reference evidence="2 3" key="1">
    <citation type="submission" date="2023-06" db="EMBL/GenBank/DDBJ databases">
        <title>Rhodococcus indonesiensis sp. nov a new member of the Rhodococcus ruber lineage isolated from a sediment of neutral hot spring.</title>
        <authorList>
            <person name="Kusuma A.B."/>
            <person name="Fenylestari G."/>
            <person name="Ammar F."/>
            <person name="Nouioui I."/>
            <person name="Goodfellow M."/>
        </authorList>
    </citation>
    <scope>NUCLEOTIDE SEQUENCE [LARGE SCALE GENOMIC DNA]</scope>
    <source>
        <strain evidence="2 3">CSLK01-03</strain>
    </source>
</reference>
<dbReference type="RefSeq" id="WP_289377481.1">
    <property type="nucleotide sequence ID" value="NZ_JAUBOF010000004.1"/>
</dbReference>
<evidence type="ECO:0000256" key="1">
    <source>
        <dbReference type="SAM" id="MobiDB-lite"/>
    </source>
</evidence>
<keyword evidence="3" id="KW-1185">Reference proteome</keyword>
<evidence type="ECO:0000313" key="3">
    <source>
        <dbReference type="Proteomes" id="UP001233164"/>
    </source>
</evidence>
<name>A0ABT7RHI9_9NOCA</name>
<sequence length="43" mass="4764">MSTIEIKARIDAMFADDHTRADRTSAATRRRPGWASSRRGTGS</sequence>
<gene>
    <name evidence="2" type="ORF">QT969_02210</name>
</gene>
<proteinExistence type="predicted"/>
<accession>A0ABT7RHI9</accession>
<protein>
    <submittedName>
        <fullName evidence="2">AMP-binding protein</fullName>
    </submittedName>
</protein>
<evidence type="ECO:0000313" key="2">
    <source>
        <dbReference type="EMBL" id="MDM7487092.1"/>
    </source>
</evidence>
<feature type="region of interest" description="Disordered" evidence="1">
    <location>
        <begin position="16"/>
        <end position="43"/>
    </location>
</feature>